<proteinExistence type="predicted"/>
<evidence type="ECO:0000313" key="2">
    <source>
        <dbReference type="Proteomes" id="UP000245712"/>
    </source>
</evidence>
<reference evidence="1 2" key="1">
    <citation type="submission" date="2018-05" db="EMBL/GenBank/DDBJ databases">
        <title>Genomic Encyclopedia of Type Strains, Phase IV (KMG-V): Genome sequencing to study the core and pangenomes of soil and plant-associated prokaryotes.</title>
        <authorList>
            <person name="Whitman W."/>
        </authorList>
    </citation>
    <scope>NUCLEOTIDE SEQUENCE [LARGE SCALE GENOMIC DNA]</scope>
    <source>
        <strain evidence="1 2">SCZa-39</strain>
    </source>
</reference>
<comment type="caution">
    <text evidence="1">The sequence shown here is derived from an EMBL/GenBank/DDBJ whole genome shotgun (WGS) entry which is preliminary data.</text>
</comment>
<evidence type="ECO:0008006" key="3">
    <source>
        <dbReference type="Google" id="ProtNLM"/>
    </source>
</evidence>
<dbReference type="Proteomes" id="UP000245712">
    <property type="component" value="Unassembled WGS sequence"/>
</dbReference>
<organism evidence="1 2">
    <name type="scientific">Paraburkholderia unamae</name>
    <dbReference type="NCBI Taxonomy" id="219649"/>
    <lineage>
        <taxon>Bacteria</taxon>
        <taxon>Pseudomonadati</taxon>
        <taxon>Pseudomonadota</taxon>
        <taxon>Betaproteobacteria</taxon>
        <taxon>Burkholderiales</taxon>
        <taxon>Burkholderiaceae</taxon>
        <taxon>Paraburkholderia</taxon>
    </lineage>
</organism>
<evidence type="ECO:0000313" key="1">
    <source>
        <dbReference type="EMBL" id="PVX85557.1"/>
    </source>
</evidence>
<keyword evidence="2" id="KW-1185">Reference proteome</keyword>
<sequence>MRAVSIGNLSFIAFEDRQPASWSPDADALRKVEMLGVNLHGI</sequence>
<protein>
    <recommendedName>
        <fullName evidence="3">Sugar phosphate isomerase/epimerase</fullName>
    </recommendedName>
</protein>
<dbReference type="EMBL" id="QEOB01000003">
    <property type="protein sequence ID" value="PVX85557.1"/>
    <property type="molecule type" value="Genomic_DNA"/>
</dbReference>
<name>A0ABX5KRQ2_9BURK</name>
<gene>
    <name evidence="1" type="ORF">C7402_103134</name>
</gene>
<accession>A0ABX5KRQ2</accession>